<organism evidence="2 3">
    <name type="scientific">Mesorhizobium sanjuanii</name>
    <dbReference type="NCBI Taxonomy" id="2037900"/>
    <lineage>
        <taxon>Bacteria</taxon>
        <taxon>Pseudomonadati</taxon>
        <taxon>Pseudomonadota</taxon>
        <taxon>Alphaproteobacteria</taxon>
        <taxon>Hyphomicrobiales</taxon>
        <taxon>Phyllobacteriaceae</taxon>
        <taxon>Mesorhizobium</taxon>
    </lineage>
</organism>
<comment type="caution">
    <text evidence="2">The sequence shown here is derived from an EMBL/GenBank/DDBJ whole genome shotgun (WGS) entry which is preliminary data.</text>
</comment>
<dbReference type="GO" id="GO:0016831">
    <property type="term" value="F:carboxy-lyase activity"/>
    <property type="evidence" value="ECO:0007669"/>
    <property type="project" value="InterPro"/>
</dbReference>
<gene>
    <name evidence="2" type="ORF">CN311_25350</name>
</gene>
<dbReference type="RefSeq" id="WP_097576405.1">
    <property type="nucleotide sequence ID" value="NZ_NWQG01000193.1"/>
</dbReference>
<sequence>MNYKGRKVLVTGADGFIGSHLTEALVRSGADVTAMALYNSFDSHGWLDDLPDNIRSQLNLIRGDVRDSAFVNRVMRGQAAVFHLAALIAIPYSYAAAQSYVETNILGTVNVLEAARQWETERVVQTSTSEVYGTALTMPISESHPLQGQSPYSASKIGADMMAESYARSFDVPVVILRPFNTYGPRQSERAIIPTIIRQALDPNCQAIMVGDTSPIRDLTFVEDTAAAFMAAGSAELEFGHAYNAGTQRAVTVSDVLDLVLELSGTKKPVHRDERRLRPQNSEVRALLADPSRLESKTGWRAQTSLRDGVERTIGWWKGRLSEGRVRREMDYMT</sequence>
<name>A0A2A6F9E5_9HYPH</name>
<dbReference type="PANTHER" id="PTHR43000">
    <property type="entry name" value="DTDP-D-GLUCOSE 4,6-DEHYDRATASE-RELATED"/>
    <property type="match status" value="1"/>
</dbReference>
<dbReference type="EMBL" id="NWQG01000193">
    <property type="protein sequence ID" value="PDQ18316.1"/>
    <property type="molecule type" value="Genomic_DNA"/>
</dbReference>
<evidence type="ECO:0000313" key="3">
    <source>
        <dbReference type="Proteomes" id="UP000219182"/>
    </source>
</evidence>
<proteinExistence type="predicted"/>
<dbReference type="InterPro" id="IPR016040">
    <property type="entry name" value="NAD(P)-bd_dom"/>
</dbReference>
<dbReference type="AlphaFoldDB" id="A0A2A6F9E5"/>
<dbReference type="Proteomes" id="UP000219182">
    <property type="component" value="Unassembled WGS sequence"/>
</dbReference>
<dbReference type="InterPro" id="IPR020904">
    <property type="entry name" value="Sc_DH/Rdtase_CS"/>
</dbReference>
<protein>
    <submittedName>
        <fullName evidence="2">NAD-dependent dehydratase</fullName>
    </submittedName>
</protein>
<feature type="domain" description="NAD(P)-binding" evidence="1">
    <location>
        <begin position="9"/>
        <end position="313"/>
    </location>
</feature>
<dbReference type="Gene3D" id="3.40.50.720">
    <property type="entry name" value="NAD(P)-binding Rossmann-like Domain"/>
    <property type="match status" value="1"/>
</dbReference>
<evidence type="ECO:0000313" key="2">
    <source>
        <dbReference type="EMBL" id="PDQ18316.1"/>
    </source>
</evidence>
<dbReference type="InterPro" id="IPR036291">
    <property type="entry name" value="NAD(P)-bd_dom_sf"/>
</dbReference>
<dbReference type="InterPro" id="IPR045869">
    <property type="entry name" value="Arna-like_SDR_e"/>
</dbReference>
<dbReference type="CDD" id="cd05257">
    <property type="entry name" value="Arna_like_SDR_e"/>
    <property type="match status" value="1"/>
</dbReference>
<reference evidence="2 3" key="1">
    <citation type="submission" date="2017-09" db="EMBL/GenBank/DDBJ databases">
        <title>Mesorhizobum sanjuanii sp. nov. isolated from nodules of Lotus tenuis in saline-alkaline lowlands of Flooding Pampa.</title>
        <authorList>
            <person name="Sannazzaro A.I."/>
            <person name="Torres Tejerizo G.A."/>
            <person name="Fontana F."/>
            <person name="Cumpa Velazquez L.M."/>
            <person name="Hansen L."/>
            <person name="Pistorio M."/>
            <person name="Estrella M.J."/>
        </authorList>
    </citation>
    <scope>NUCLEOTIDE SEQUENCE [LARGE SCALE GENOMIC DNA]</scope>
    <source>
        <strain evidence="2 3">BSA136</strain>
    </source>
</reference>
<accession>A0A2A6F9E5</accession>
<dbReference type="SUPFAM" id="SSF51735">
    <property type="entry name" value="NAD(P)-binding Rossmann-fold domains"/>
    <property type="match status" value="1"/>
</dbReference>
<evidence type="ECO:0000259" key="1">
    <source>
        <dbReference type="Pfam" id="PF16363"/>
    </source>
</evidence>
<dbReference type="Pfam" id="PF16363">
    <property type="entry name" value="GDP_Man_Dehyd"/>
    <property type="match status" value="1"/>
</dbReference>
<dbReference type="PROSITE" id="PS00061">
    <property type="entry name" value="ADH_SHORT"/>
    <property type="match status" value="1"/>
</dbReference>
<keyword evidence="3" id="KW-1185">Reference proteome</keyword>